<evidence type="ECO:0000256" key="5">
    <source>
        <dbReference type="ARBA" id="ARBA00023136"/>
    </source>
</evidence>
<keyword evidence="5 6" id="KW-0472">Membrane</keyword>
<keyword evidence="4 6" id="KW-1133">Transmembrane helix</keyword>
<protein>
    <submittedName>
        <fullName evidence="7">Unannotated protein</fullName>
    </submittedName>
</protein>
<reference evidence="7" key="1">
    <citation type="submission" date="2020-05" db="EMBL/GenBank/DDBJ databases">
        <authorList>
            <person name="Chiriac C."/>
            <person name="Salcher M."/>
            <person name="Ghai R."/>
            <person name="Kavagutti S V."/>
        </authorList>
    </citation>
    <scope>NUCLEOTIDE SEQUENCE</scope>
</reference>
<feature type="transmembrane region" description="Helical" evidence="6">
    <location>
        <begin position="240"/>
        <end position="261"/>
    </location>
</feature>
<proteinExistence type="predicted"/>
<feature type="transmembrane region" description="Helical" evidence="6">
    <location>
        <begin position="15"/>
        <end position="33"/>
    </location>
</feature>
<feature type="transmembrane region" description="Helical" evidence="6">
    <location>
        <begin position="53"/>
        <end position="73"/>
    </location>
</feature>
<sequence>MTKTERLIKRINWRLVWRIIWMLVIAGVVYTLLPTLTKMPKQARDSLEQVHPYALLIGLGLEFVAQLSGMLVLRRSLEALKQPPPANWVLGQVWYAQMAVAVLLPGGSVTATVMVADALRKRNVAPAEAVTAATLTKALSIVTLIVLFVIGFGLSSGQPDSSSGYVSAVAIGMPFLIVALGALAAAIIWPKIAGSLAGGGAKLAKRVVKKINPRHVRSRAEAIALQSQQMLRGRQAWPTLGFSFGYWILDTAVLYAMLWGLNQTPHIGAVLLASTVGRLLATIPITPGGIGIVEVAETAILSALGVNATIAALAVIAYRVISFWIVNLVGLVAMYLLHRSGVAIKQQPKGATAATALGGSSGD</sequence>
<gene>
    <name evidence="7" type="ORF">UFOPK4175_00060</name>
</gene>
<dbReference type="PANTHER" id="PTHR39087:SF2">
    <property type="entry name" value="UPF0104 MEMBRANE PROTEIN MJ1595"/>
    <property type="match status" value="1"/>
</dbReference>
<dbReference type="EMBL" id="CAFBPX010000005">
    <property type="protein sequence ID" value="CAB5027974.1"/>
    <property type="molecule type" value="Genomic_DNA"/>
</dbReference>
<feature type="transmembrane region" description="Helical" evidence="6">
    <location>
        <begin position="93"/>
        <end position="117"/>
    </location>
</feature>
<keyword evidence="2" id="KW-1003">Cell membrane</keyword>
<evidence type="ECO:0000256" key="2">
    <source>
        <dbReference type="ARBA" id="ARBA00022475"/>
    </source>
</evidence>
<evidence type="ECO:0000313" key="7">
    <source>
        <dbReference type="EMBL" id="CAB5027974.1"/>
    </source>
</evidence>
<dbReference type="Pfam" id="PF03706">
    <property type="entry name" value="LPG_synthase_TM"/>
    <property type="match status" value="1"/>
</dbReference>
<dbReference type="GO" id="GO:0005886">
    <property type="term" value="C:plasma membrane"/>
    <property type="evidence" value="ECO:0007669"/>
    <property type="project" value="UniProtKB-SubCell"/>
</dbReference>
<feature type="transmembrane region" description="Helical" evidence="6">
    <location>
        <begin position="129"/>
        <end position="153"/>
    </location>
</feature>
<evidence type="ECO:0000256" key="3">
    <source>
        <dbReference type="ARBA" id="ARBA00022692"/>
    </source>
</evidence>
<feature type="transmembrane region" description="Helical" evidence="6">
    <location>
        <begin position="165"/>
        <end position="189"/>
    </location>
</feature>
<accession>A0A6J7RGN0</accession>
<dbReference type="PANTHER" id="PTHR39087">
    <property type="entry name" value="UPF0104 MEMBRANE PROTEIN MJ1595"/>
    <property type="match status" value="1"/>
</dbReference>
<dbReference type="AlphaFoldDB" id="A0A6J7RGN0"/>
<dbReference type="InterPro" id="IPR022791">
    <property type="entry name" value="L-PG_synthase/AglD"/>
</dbReference>
<evidence type="ECO:0000256" key="1">
    <source>
        <dbReference type="ARBA" id="ARBA00004651"/>
    </source>
</evidence>
<name>A0A6J7RGN0_9ZZZZ</name>
<evidence type="ECO:0000256" key="6">
    <source>
        <dbReference type="SAM" id="Phobius"/>
    </source>
</evidence>
<feature type="transmembrane region" description="Helical" evidence="6">
    <location>
        <begin position="321"/>
        <end position="337"/>
    </location>
</feature>
<dbReference type="NCBIfam" id="TIGR00374">
    <property type="entry name" value="flippase-like domain"/>
    <property type="match status" value="1"/>
</dbReference>
<organism evidence="7">
    <name type="scientific">freshwater metagenome</name>
    <dbReference type="NCBI Taxonomy" id="449393"/>
    <lineage>
        <taxon>unclassified sequences</taxon>
        <taxon>metagenomes</taxon>
        <taxon>ecological metagenomes</taxon>
    </lineage>
</organism>
<comment type="subcellular location">
    <subcellularLocation>
        <location evidence="1">Cell membrane</location>
        <topology evidence="1">Multi-pass membrane protein</topology>
    </subcellularLocation>
</comment>
<evidence type="ECO:0000256" key="4">
    <source>
        <dbReference type="ARBA" id="ARBA00022989"/>
    </source>
</evidence>
<keyword evidence="3 6" id="KW-0812">Transmembrane</keyword>